<evidence type="ECO:0000313" key="1">
    <source>
        <dbReference type="EMBL" id="TFK66398.1"/>
    </source>
</evidence>
<organism evidence="1 2">
    <name type="scientific">Pluteus cervinus</name>
    <dbReference type="NCBI Taxonomy" id="181527"/>
    <lineage>
        <taxon>Eukaryota</taxon>
        <taxon>Fungi</taxon>
        <taxon>Dikarya</taxon>
        <taxon>Basidiomycota</taxon>
        <taxon>Agaricomycotina</taxon>
        <taxon>Agaricomycetes</taxon>
        <taxon>Agaricomycetidae</taxon>
        <taxon>Agaricales</taxon>
        <taxon>Pluteineae</taxon>
        <taxon>Pluteaceae</taxon>
        <taxon>Pluteus</taxon>
    </lineage>
</organism>
<name>A0ACD3AKH9_9AGAR</name>
<gene>
    <name evidence="1" type="ORF">BDN72DRAFT_844396</name>
</gene>
<keyword evidence="2" id="KW-1185">Reference proteome</keyword>
<proteinExistence type="predicted"/>
<protein>
    <submittedName>
        <fullName evidence="1">Uncharacterized protein</fullName>
    </submittedName>
</protein>
<dbReference type="Proteomes" id="UP000308600">
    <property type="component" value="Unassembled WGS sequence"/>
</dbReference>
<sequence>MSRPEAGNELLDLPLNLASTNAIFFVLGLSIPTHFLAATSYRYMMRPLTLAGCFLPKSESQLRGR</sequence>
<reference evidence="1 2" key="1">
    <citation type="journal article" date="2019" name="Nat. Ecol. Evol.">
        <title>Megaphylogeny resolves global patterns of mushroom evolution.</title>
        <authorList>
            <person name="Varga T."/>
            <person name="Krizsan K."/>
            <person name="Foldi C."/>
            <person name="Dima B."/>
            <person name="Sanchez-Garcia M."/>
            <person name="Sanchez-Ramirez S."/>
            <person name="Szollosi G.J."/>
            <person name="Szarkandi J.G."/>
            <person name="Papp V."/>
            <person name="Albert L."/>
            <person name="Andreopoulos W."/>
            <person name="Angelini C."/>
            <person name="Antonin V."/>
            <person name="Barry K.W."/>
            <person name="Bougher N.L."/>
            <person name="Buchanan P."/>
            <person name="Buyck B."/>
            <person name="Bense V."/>
            <person name="Catcheside P."/>
            <person name="Chovatia M."/>
            <person name="Cooper J."/>
            <person name="Damon W."/>
            <person name="Desjardin D."/>
            <person name="Finy P."/>
            <person name="Geml J."/>
            <person name="Haridas S."/>
            <person name="Hughes K."/>
            <person name="Justo A."/>
            <person name="Karasinski D."/>
            <person name="Kautmanova I."/>
            <person name="Kiss B."/>
            <person name="Kocsube S."/>
            <person name="Kotiranta H."/>
            <person name="LaButti K.M."/>
            <person name="Lechner B.E."/>
            <person name="Liimatainen K."/>
            <person name="Lipzen A."/>
            <person name="Lukacs Z."/>
            <person name="Mihaltcheva S."/>
            <person name="Morgado L.N."/>
            <person name="Niskanen T."/>
            <person name="Noordeloos M.E."/>
            <person name="Ohm R.A."/>
            <person name="Ortiz-Santana B."/>
            <person name="Ovrebo C."/>
            <person name="Racz N."/>
            <person name="Riley R."/>
            <person name="Savchenko A."/>
            <person name="Shiryaev A."/>
            <person name="Soop K."/>
            <person name="Spirin V."/>
            <person name="Szebenyi C."/>
            <person name="Tomsovsky M."/>
            <person name="Tulloss R.E."/>
            <person name="Uehling J."/>
            <person name="Grigoriev I.V."/>
            <person name="Vagvolgyi C."/>
            <person name="Papp T."/>
            <person name="Martin F.M."/>
            <person name="Miettinen O."/>
            <person name="Hibbett D.S."/>
            <person name="Nagy L.G."/>
        </authorList>
    </citation>
    <scope>NUCLEOTIDE SEQUENCE [LARGE SCALE GENOMIC DNA]</scope>
    <source>
        <strain evidence="1 2">NL-1719</strain>
    </source>
</reference>
<dbReference type="EMBL" id="ML208406">
    <property type="protein sequence ID" value="TFK66398.1"/>
    <property type="molecule type" value="Genomic_DNA"/>
</dbReference>
<evidence type="ECO:0000313" key="2">
    <source>
        <dbReference type="Proteomes" id="UP000308600"/>
    </source>
</evidence>
<accession>A0ACD3AKH9</accession>